<dbReference type="Proteomes" id="UP001163293">
    <property type="component" value="Plasmid unnamed3"/>
</dbReference>
<name>A0AAX3EQ91_PAEUR</name>
<evidence type="ECO:0000313" key="2">
    <source>
        <dbReference type="Proteomes" id="UP001163293"/>
    </source>
</evidence>
<proteinExistence type="predicted"/>
<protein>
    <submittedName>
        <fullName evidence="1">Uncharacterized protein</fullName>
    </submittedName>
</protein>
<dbReference type="AlphaFoldDB" id="A0AAX3EQ91"/>
<organism evidence="1 2">
    <name type="scientific">Paenarthrobacter ureafaciens</name>
    <dbReference type="NCBI Taxonomy" id="37931"/>
    <lineage>
        <taxon>Bacteria</taxon>
        <taxon>Bacillati</taxon>
        <taxon>Actinomycetota</taxon>
        <taxon>Actinomycetes</taxon>
        <taxon>Micrococcales</taxon>
        <taxon>Micrococcaceae</taxon>
        <taxon>Paenarthrobacter</taxon>
    </lineage>
</organism>
<dbReference type="RefSeq" id="WP_069695470.1">
    <property type="nucleotide sequence ID" value="NZ_CP101182.1"/>
</dbReference>
<geneLocation type="plasmid" evidence="1 2">
    <name>unnamed3</name>
</geneLocation>
<keyword evidence="2" id="KW-1185">Reference proteome</keyword>
<sequence length="65" mass="7237">MLTETTYASGNTVTFDHEDKWFQTFGAANNILSGDYVAAGGTGRQHFWIDKESLQAYVPAAIRHE</sequence>
<evidence type="ECO:0000313" key="1">
    <source>
        <dbReference type="EMBL" id="UYW00106.1"/>
    </source>
</evidence>
<keyword evidence="1" id="KW-0614">Plasmid</keyword>
<accession>A0AAX3EQ91</accession>
<dbReference type="EMBL" id="CP101188">
    <property type="protein sequence ID" value="UYW00106.1"/>
    <property type="molecule type" value="Genomic_DNA"/>
</dbReference>
<reference evidence="1" key="1">
    <citation type="submission" date="2022-07" db="EMBL/GenBank/DDBJ databases">
        <authorList>
            <person name="Wu T."/>
        </authorList>
    </citation>
    <scope>NUCLEOTIDE SEQUENCE</scope>
    <source>
        <strain evidence="1">SD-1</strain>
        <plasmid evidence="1">unnamed3</plasmid>
    </source>
</reference>
<gene>
    <name evidence="1" type="ORF">NL394_23135</name>
</gene>